<dbReference type="Gene3D" id="1.10.10.60">
    <property type="entry name" value="Homeodomain-like"/>
    <property type="match status" value="2"/>
</dbReference>
<dbReference type="InterPro" id="IPR050863">
    <property type="entry name" value="CenT-Element_Derived"/>
</dbReference>
<dbReference type="EMBL" id="KN817539">
    <property type="protein sequence ID" value="KJA24068.1"/>
    <property type="molecule type" value="Genomic_DNA"/>
</dbReference>
<dbReference type="OrthoDB" id="9909311at2759"/>
<proteinExistence type="predicted"/>
<dbReference type="AlphaFoldDB" id="A0A0D2MK52"/>
<dbReference type="PROSITE" id="PS51253">
    <property type="entry name" value="HTH_CENPB"/>
    <property type="match status" value="1"/>
</dbReference>
<dbReference type="GO" id="GO:0005634">
    <property type="term" value="C:nucleus"/>
    <property type="evidence" value="ECO:0007669"/>
    <property type="project" value="TreeGrafter"/>
</dbReference>
<organism evidence="4 5">
    <name type="scientific">Hypholoma sublateritium (strain FD-334 SS-4)</name>
    <dbReference type="NCBI Taxonomy" id="945553"/>
    <lineage>
        <taxon>Eukaryota</taxon>
        <taxon>Fungi</taxon>
        <taxon>Dikarya</taxon>
        <taxon>Basidiomycota</taxon>
        <taxon>Agaricomycotina</taxon>
        <taxon>Agaricomycetes</taxon>
        <taxon>Agaricomycetidae</taxon>
        <taxon>Agaricales</taxon>
        <taxon>Agaricineae</taxon>
        <taxon>Strophariaceae</taxon>
        <taxon>Hypholoma</taxon>
    </lineage>
</organism>
<evidence type="ECO:0000256" key="1">
    <source>
        <dbReference type="ARBA" id="ARBA00023125"/>
    </source>
</evidence>
<keyword evidence="1" id="KW-0238">DNA-binding</keyword>
<reference evidence="5" key="1">
    <citation type="submission" date="2014-04" db="EMBL/GenBank/DDBJ databases">
        <title>Evolutionary Origins and Diversification of the Mycorrhizal Mutualists.</title>
        <authorList>
            <consortium name="DOE Joint Genome Institute"/>
            <consortium name="Mycorrhizal Genomics Consortium"/>
            <person name="Kohler A."/>
            <person name="Kuo A."/>
            <person name="Nagy L.G."/>
            <person name="Floudas D."/>
            <person name="Copeland A."/>
            <person name="Barry K.W."/>
            <person name="Cichocki N."/>
            <person name="Veneault-Fourrey C."/>
            <person name="LaButti K."/>
            <person name="Lindquist E.A."/>
            <person name="Lipzen A."/>
            <person name="Lundell T."/>
            <person name="Morin E."/>
            <person name="Murat C."/>
            <person name="Riley R."/>
            <person name="Ohm R."/>
            <person name="Sun H."/>
            <person name="Tunlid A."/>
            <person name="Henrissat B."/>
            <person name="Grigoriev I.V."/>
            <person name="Hibbett D.S."/>
            <person name="Martin F."/>
        </authorList>
    </citation>
    <scope>NUCLEOTIDE SEQUENCE [LARGE SCALE GENOMIC DNA]</scope>
    <source>
        <strain evidence="5">FD-334 SS-4</strain>
    </source>
</reference>
<keyword evidence="5" id="KW-1185">Reference proteome</keyword>
<sequence>MACDGFLFRPIHAWYPHDFPAMPSPYPSPAPSDPALAYLLPSSGPARRRTSPDPYVPYDRRPRRPSPVSTGSSPSPSEPASAVPRPPRREQHRQTKHRLRDVDRKNICLYHVDHPHARQEDIGAAFNVERSTISKILKEKAKWLNISQESENCEHTSKHRTSKFPALEEDMRKALQAWAEQRVNITDHLIRTRALELAVDCNITPDMFKASSGWVENFKARHDIRRGEWPHAILYGPPHRGAVPTAQQTMGMGYDEHGNPRQAQQPGAAPIDADAAARAPGVHTPQQRHAALDPTAIQHSPDGYDAQREYHAQYPDAVLGHVYGHAAAAAGAAEPEEVILGVQGMPPPPTVEEADEAINIVIMFIDRVAPDGFLVPGERAMLGHVKCALFNLVSGMPYERPR</sequence>
<dbReference type="SUPFAM" id="SSF46689">
    <property type="entry name" value="Homeodomain-like"/>
    <property type="match status" value="2"/>
</dbReference>
<feature type="region of interest" description="Disordered" evidence="2">
    <location>
        <begin position="26"/>
        <end position="99"/>
    </location>
</feature>
<dbReference type="InterPro" id="IPR006600">
    <property type="entry name" value="HTH_CenpB_DNA-bd_dom"/>
</dbReference>
<dbReference type="InterPro" id="IPR009057">
    <property type="entry name" value="Homeodomain-like_sf"/>
</dbReference>
<gene>
    <name evidence="4" type="ORF">HYPSUDRAFT_39206</name>
</gene>
<dbReference type="GO" id="GO:0003677">
    <property type="term" value="F:DNA binding"/>
    <property type="evidence" value="ECO:0007669"/>
    <property type="project" value="UniProtKB-KW"/>
</dbReference>
<dbReference type="PANTHER" id="PTHR19303">
    <property type="entry name" value="TRANSPOSON"/>
    <property type="match status" value="1"/>
</dbReference>
<feature type="domain" description="HTH CENPB-type" evidence="3">
    <location>
        <begin position="155"/>
        <end position="228"/>
    </location>
</feature>
<dbReference type="Proteomes" id="UP000054270">
    <property type="component" value="Unassembled WGS sequence"/>
</dbReference>
<evidence type="ECO:0000259" key="3">
    <source>
        <dbReference type="PROSITE" id="PS51253"/>
    </source>
</evidence>
<dbReference type="SMART" id="SM00674">
    <property type="entry name" value="CENPB"/>
    <property type="match status" value="1"/>
</dbReference>
<accession>A0A0D2MK52</accession>
<dbReference type="Pfam" id="PF03221">
    <property type="entry name" value="HTH_Tnp_Tc5"/>
    <property type="match status" value="1"/>
</dbReference>
<feature type="compositionally biased region" description="Low complexity" evidence="2">
    <location>
        <begin position="33"/>
        <end position="43"/>
    </location>
</feature>
<protein>
    <recommendedName>
        <fullName evidence="3">HTH CENPB-type domain-containing protein</fullName>
    </recommendedName>
</protein>
<dbReference type="PANTHER" id="PTHR19303:SF70">
    <property type="entry name" value="HTH CENPB-TYPE DOMAIN-CONTAINING PROTEIN"/>
    <property type="match status" value="1"/>
</dbReference>
<evidence type="ECO:0000313" key="4">
    <source>
        <dbReference type="EMBL" id="KJA24068.1"/>
    </source>
</evidence>
<evidence type="ECO:0000256" key="2">
    <source>
        <dbReference type="SAM" id="MobiDB-lite"/>
    </source>
</evidence>
<name>A0A0D2MK52_HYPSF</name>
<evidence type="ECO:0000313" key="5">
    <source>
        <dbReference type="Proteomes" id="UP000054270"/>
    </source>
</evidence>
<feature type="compositionally biased region" description="Low complexity" evidence="2">
    <location>
        <begin position="66"/>
        <end position="83"/>
    </location>
</feature>